<evidence type="ECO:0000256" key="7">
    <source>
        <dbReference type="ARBA" id="ARBA00043224"/>
    </source>
</evidence>
<keyword evidence="4" id="KW-0378">Hydrolase</keyword>
<evidence type="ECO:0000259" key="9">
    <source>
        <dbReference type="Pfam" id="PF00857"/>
    </source>
</evidence>
<keyword evidence="2" id="KW-0662">Pyridine nucleotide biosynthesis</keyword>
<comment type="pathway">
    <text evidence="5">Cofactor biosynthesis; nicotinate biosynthesis; nicotinate from nicotinamide: step 1/1.</text>
</comment>
<dbReference type="Pfam" id="PF00857">
    <property type="entry name" value="Isochorismatase"/>
    <property type="match status" value="1"/>
</dbReference>
<dbReference type="SUPFAM" id="SSF52499">
    <property type="entry name" value="Isochorismatase-like hydrolases"/>
    <property type="match status" value="1"/>
</dbReference>
<comment type="caution">
    <text evidence="10">The sequence shown here is derived from an EMBL/GenBank/DDBJ whole genome shotgun (WGS) entry which is preliminary data.</text>
</comment>
<dbReference type="GO" id="GO:0019363">
    <property type="term" value="P:pyridine nucleotide biosynthetic process"/>
    <property type="evidence" value="ECO:0007669"/>
    <property type="project" value="UniProtKB-KW"/>
</dbReference>
<dbReference type="EC" id="3.5.1.19" evidence="6"/>
<dbReference type="InterPro" id="IPR000868">
    <property type="entry name" value="Isochorismatase-like_dom"/>
</dbReference>
<evidence type="ECO:0000256" key="3">
    <source>
        <dbReference type="ARBA" id="ARBA00022723"/>
    </source>
</evidence>
<evidence type="ECO:0000256" key="1">
    <source>
        <dbReference type="ARBA" id="ARBA00006336"/>
    </source>
</evidence>
<feature type="transmembrane region" description="Helical" evidence="8">
    <location>
        <begin position="53"/>
        <end position="73"/>
    </location>
</feature>
<feature type="domain" description="Isochorismatase-like" evidence="9">
    <location>
        <begin position="145"/>
        <end position="327"/>
    </location>
</feature>
<comment type="similarity">
    <text evidence="1">Belongs to the isochorismatase family.</text>
</comment>
<keyword evidence="8" id="KW-1133">Transmembrane helix</keyword>
<evidence type="ECO:0000313" key="11">
    <source>
        <dbReference type="Proteomes" id="UP000321797"/>
    </source>
</evidence>
<sequence>MYRDDQGRKWFLRRAKRAAMYLSAVVLIVASHLAFVGYVVVGGFLGLRAPRTLWLHGAAVCWAVLIVAAHWDCPLTWLERRARAAAAMAPLPQEGFIAHYLAGVLYPVSWTAGIEAAVVAVILVSWALCAREALRRRRYSDRMRALVIVDMQNDFCGGGALPIDGADALAATINRYVNSPAARDRYAHVVATQDWHIDPGQHFSASPDHQTSWPPHCVAEGWGAQLHPALDTDRIEAVFRKGAYSAGYSGFEGVDGTGATLGDWLRRHRVHSIDVVGVATDHCVQATAEDAVREGFSTAVRPDLTAGTTTERTVAALAAMRSAGVTLAEDAPSPPSE</sequence>
<reference evidence="10 11" key="1">
    <citation type="submission" date="2018-09" db="EMBL/GenBank/DDBJ databases">
        <title>Metagenome Assembled Genomes from an Advanced Water Purification Facility.</title>
        <authorList>
            <person name="Stamps B.W."/>
            <person name="Spear J.R."/>
        </authorList>
    </citation>
    <scope>NUCLEOTIDE SEQUENCE [LARGE SCALE GENOMIC DNA]</scope>
    <source>
        <strain evidence="10">Bin_29_2</strain>
    </source>
</reference>
<evidence type="ECO:0000256" key="4">
    <source>
        <dbReference type="ARBA" id="ARBA00022801"/>
    </source>
</evidence>
<dbReference type="PANTHER" id="PTHR11080:SF2">
    <property type="entry name" value="LD05707P"/>
    <property type="match status" value="1"/>
</dbReference>
<evidence type="ECO:0000256" key="2">
    <source>
        <dbReference type="ARBA" id="ARBA00022642"/>
    </source>
</evidence>
<proteinExistence type="inferred from homology"/>
<evidence type="ECO:0000256" key="5">
    <source>
        <dbReference type="ARBA" id="ARBA00037900"/>
    </source>
</evidence>
<feature type="transmembrane region" description="Helical" evidence="8">
    <location>
        <begin position="85"/>
        <end position="106"/>
    </location>
</feature>
<evidence type="ECO:0000313" key="10">
    <source>
        <dbReference type="EMBL" id="TXI49125.1"/>
    </source>
</evidence>
<accession>A0A5C7XI98</accession>
<keyword evidence="8" id="KW-0472">Membrane</keyword>
<protein>
    <recommendedName>
        <fullName evidence="6">nicotinamidase</fullName>
        <ecNumber evidence="6">3.5.1.19</ecNumber>
    </recommendedName>
    <alternativeName>
        <fullName evidence="7">Nicotinamide deamidase</fullName>
    </alternativeName>
</protein>
<name>A0A5C7XI98_9MYCO</name>
<dbReference type="Pfam" id="PF10861">
    <property type="entry name" value="DUF2784"/>
    <property type="match status" value="1"/>
</dbReference>
<dbReference type="AlphaFoldDB" id="A0A5C7XI98"/>
<gene>
    <name evidence="10" type="ORF">E6Q54_22790</name>
</gene>
<feature type="transmembrane region" description="Helical" evidence="8">
    <location>
        <begin position="21"/>
        <end position="47"/>
    </location>
</feature>
<evidence type="ECO:0000256" key="8">
    <source>
        <dbReference type="SAM" id="Phobius"/>
    </source>
</evidence>
<dbReference type="Gene3D" id="3.40.50.850">
    <property type="entry name" value="Isochorismatase-like"/>
    <property type="match status" value="1"/>
</dbReference>
<keyword evidence="8" id="KW-0812">Transmembrane</keyword>
<dbReference type="InterPro" id="IPR036380">
    <property type="entry name" value="Isochorismatase-like_sf"/>
</dbReference>
<evidence type="ECO:0000256" key="6">
    <source>
        <dbReference type="ARBA" id="ARBA00039017"/>
    </source>
</evidence>
<keyword evidence="3" id="KW-0479">Metal-binding</keyword>
<dbReference type="GO" id="GO:0046872">
    <property type="term" value="F:metal ion binding"/>
    <property type="evidence" value="ECO:0007669"/>
    <property type="project" value="UniProtKB-KW"/>
</dbReference>
<organism evidence="10 11">
    <name type="scientific">Mycolicibacter arupensis</name>
    <dbReference type="NCBI Taxonomy" id="342002"/>
    <lineage>
        <taxon>Bacteria</taxon>
        <taxon>Bacillati</taxon>
        <taxon>Actinomycetota</taxon>
        <taxon>Actinomycetes</taxon>
        <taxon>Mycobacteriales</taxon>
        <taxon>Mycobacteriaceae</taxon>
        <taxon>Mycolicibacter</taxon>
    </lineage>
</organism>
<dbReference type="Proteomes" id="UP000321797">
    <property type="component" value="Unassembled WGS sequence"/>
</dbReference>
<dbReference type="EMBL" id="SSGD01000172">
    <property type="protein sequence ID" value="TXI49125.1"/>
    <property type="molecule type" value="Genomic_DNA"/>
</dbReference>
<feature type="transmembrane region" description="Helical" evidence="8">
    <location>
        <begin position="112"/>
        <end position="134"/>
    </location>
</feature>
<dbReference type="InterPro" id="IPR021218">
    <property type="entry name" value="DUF2784"/>
</dbReference>
<dbReference type="PANTHER" id="PTHR11080">
    <property type="entry name" value="PYRAZINAMIDASE/NICOTINAMIDASE"/>
    <property type="match status" value="1"/>
</dbReference>
<dbReference type="GO" id="GO:0008936">
    <property type="term" value="F:nicotinamidase activity"/>
    <property type="evidence" value="ECO:0007669"/>
    <property type="project" value="UniProtKB-EC"/>
</dbReference>
<dbReference type="InterPro" id="IPR052347">
    <property type="entry name" value="Isochorismatase_Nicotinamidase"/>
</dbReference>